<dbReference type="EMBL" id="VULX01000009">
    <property type="protein sequence ID" value="MSR91325.1"/>
    <property type="molecule type" value="Genomic_DNA"/>
</dbReference>
<dbReference type="PANTHER" id="PTHR34351">
    <property type="entry name" value="SLR1927 PROTEIN-RELATED"/>
    <property type="match status" value="1"/>
</dbReference>
<reference evidence="1 2" key="1">
    <citation type="submission" date="2019-08" db="EMBL/GenBank/DDBJ databases">
        <title>In-depth cultivation of the pig gut microbiome towards novel bacterial diversity and tailored functional studies.</title>
        <authorList>
            <person name="Wylensek D."/>
            <person name="Hitch T.C.A."/>
            <person name="Clavel T."/>
        </authorList>
    </citation>
    <scope>NUCLEOTIDE SEQUENCE [LARGE SCALE GENOMIC DNA]</scope>
    <source>
        <strain evidence="1 2">WCA-383-APC-5B</strain>
    </source>
</reference>
<comment type="caution">
    <text evidence="1">The sequence shown here is derived from an EMBL/GenBank/DDBJ whole genome shotgun (WGS) entry which is preliminary data.</text>
</comment>
<dbReference type="PANTHER" id="PTHR34351:SF2">
    <property type="entry name" value="DUF58 DOMAIN-CONTAINING PROTEIN"/>
    <property type="match status" value="1"/>
</dbReference>
<dbReference type="RefSeq" id="WP_154531216.1">
    <property type="nucleotide sequence ID" value="NZ_VULX01000009.1"/>
</dbReference>
<keyword evidence="2" id="KW-1185">Reference proteome</keyword>
<name>A0A7X2MZ84_9CLOT</name>
<gene>
    <name evidence="1" type="ORF">FYJ33_07840</name>
</gene>
<accession>A0A7X2MZ84</accession>
<proteinExistence type="predicted"/>
<dbReference type="Proteomes" id="UP000460287">
    <property type="component" value="Unassembled WGS sequence"/>
</dbReference>
<organism evidence="1 2">
    <name type="scientific">Inconstantimicrobium porci</name>
    <dbReference type="NCBI Taxonomy" id="2652291"/>
    <lineage>
        <taxon>Bacteria</taxon>
        <taxon>Bacillati</taxon>
        <taxon>Bacillota</taxon>
        <taxon>Clostridia</taxon>
        <taxon>Eubacteriales</taxon>
        <taxon>Clostridiaceae</taxon>
        <taxon>Inconstantimicrobium</taxon>
    </lineage>
</organism>
<sequence length="371" mass="44085">MEILIIVLIAIIIHKIQYYIYLYNWHRNLSVDFKFKDEYIFEGEKTKIKETFINRKFLPLWWMRVQYAVSSYIEFEDEVNKSSNEKTNFKSEELSLLGYEKLEREKDIVGRRRGYYHINNMEILSSDVFVTDKFLLKSENTQHLYVFPIMVDEERFNVQFRKLLGEVVTRRQIVSDPYERKGIRDYNTYDSMKDINWGATARTGDLKVNVYDYTSSQEVIIFLSVQKENSWVPDDVIEESIRIANTLYRYFYEMGIKVSLVSDAVDDDGNNMCFSYSTGDSFIAFNKLLAKMKIGEFNDNNISKYVKSEMCNENRNPLWLVITNSTRQSVKEVLIEAQNSRFDLRWIVVKREDMDVDVSGVKNTDVWDVRY</sequence>
<evidence type="ECO:0000313" key="1">
    <source>
        <dbReference type="EMBL" id="MSR91325.1"/>
    </source>
</evidence>
<protein>
    <submittedName>
        <fullName evidence="1">DUF58 domain-containing protein</fullName>
    </submittedName>
</protein>
<dbReference type="AlphaFoldDB" id="A0A7X2MZ84"/>
<evidence type="ECO:0000313" key="2">
    <source>
        <dbReference type="Proteomes" id="UP000460287"/>
    </source>
</evidence>